<dbReference type="AlphaFoldDB" id="A0A3P1BDP6"/>
<keyword evidence="2" id="KW-1185">Reference proteome</keyword>
<dbReference type="EMBL" id="RQJO01000015">
    <property type="protein sequence ID" value="RRA99220.1"/>
    <property type="molecule type" value="Genomic_DNA"/>
</dbReference>
<dbReference type="Proteomes" id="UP000271925">
    <property type="component" value="Unassembled WGS sequence"/>
</dbReference>
<gene>
    <name evidence="1" type="ORF">EHT25_30140</name>
</gene>
<comment type="caution">
    <text evidence="1">The sequence shown here is derived from an EMBL/GenBank/DDBJ whole genome shotgun (WGS) entry which is preliminary data.</text>
</comment>
<accession>A0A3P1BDP6</accession>
<proteinExistence type="predicted"/>
<dbReference type="Pfam" id="PF12686">
    <property type="entry name" value="DUF3800"/>
    <property type="match status" value="1"/>
</dbReference>
<evidence type="ECO:0000313" key="2">
    <source>
        <dbReference type="Proteomes" id="UP000271925"/>
    </source>
</evidence>
<evidence type="ECO:0000313" key="1">
    <source>
        <dbReference type="EMBL" id="RRA99220.1"/>
    </source>
</evidence>
<dbReference type="OrthoDB" id="2680392at2"/>
<protein>
    <submittedName>
        <fullName evidence="1">DUF3800 domain-containing protein</fullName>
    </submittedName>
</protein>
<name>A0A3P1BDP6_9BACT</name>
<dbReference type="InterPro" id="IPR024524">
    <property type="entry name" value="DUF3800"/>
</dbReference>
<sequence length="278" mass="32810">MSYYDLLPFRKLHLRKLRGLRRLEEGTYCYKMDYYLFLDESGDHGLTKINPDFPVLVLCGILISGGNYRVLRARINELKIQIWGNKGIVFHSKEIRKRENDFSLFKDREVMMRFIEGFNSIVSECNYRIISTAIRKEAYKDRYHNPFTGVYQKALSFIIERTVFSLDERRMDVPQVKIVAESRGNSNDLDIMRHIEYLKIHGTGYVSAYRINNYGFNYAFLKKSFNINGLQFADMLAYPIARYVINSFDPSVNFDLMKKKFYQDNEGKMQGYGLKIFP</sequence>
<organism evidence="1 2">
    <name type="scientific">Larkinella rosea</name>
    <dbReference type="NCBI Taxonomy" id="2025312"/>
    <lineage>
        <taxon>Bacteria</taxon>
        <taxon>Pseudomonadati</taxon>
        <taxon>Bacteroidota</taxon>
        <taxon>Cytophagia</taxon>
        <taxon>Cytophagales</taxon>
        <taxon>Spirosomataceae</taxon>
        <taxon>Larkinella</taxon>
    </lineage>
</organism>
<reference evidence="1 2" key="1">
    <citation type="submission" date="2018-11" db="EMBL/GenBank/DDBJ databases">
        <authorList>
            <person name="Zhou Z."/>
            <person name="Wang G."/>
        </authorList>
    </citation>
    <scope>NUCLEOTIDE SEQUENCE [LARGE SCALE GENOMIC DNA]</scope>
    <source>
        <strain evidence="1 2">KCTC52004</strain>
    </source>
</reference>